<name>A0AAV1Q3H6_SCOSC</name>
<keyword evidence="2" id="KW-1185">Reference proteome</keyword>
<organism evidence="1 2">
    <name type="scientific">Scomber scombrus</name>
    <name type="common">Atlantic mackerel</name>
    <name type="synonym">Scomber vernalis</name>
    <dbReference type="NCBI Taxonomy" id="13677"/>
    <lineage>
        <taxon>Eukaryota</taxon>
        <taxon>Metazoa</taxon>
        <taxon>Chordata</taxon>
        <taxon>Craniata</taxon>
        <taxon>Vertebrata</taxon>
        <taxon>Euteleostomi</taxon>
        <taxon>Actinopterygii</taxon>
        <taxon>Neopterygii</taxon>
        <taxon>Teleostei</taxon>
        <taxon>Neoteleostei</taxon>
        <taxon>Acanthomorphata</taxon>
        <taxon>Pelagiaria</taxon>
        <taxon>Scombriformes</taxon>
        <taxon>Scombridae</taxon>
        <taxon>Scomber</taxon>
    </lineage>
</organism>
<accession>A0AAV1Q3H6</accession>
<proteinExistence type="predicted"/>
<dbReference type="AlphaFoldDB" id="A0AAV1Q3H6"/>
<dbReference type="EMBL" id="CAWUFR010000438">
    <property type="protein sequence ID" value="CAK6977855.1"/>
    <property type="molecule type" value="Genomic_DNA"/>
</dbReference>
<evidence type="ECO:0000313" key="2">
    <source>
        <dbReference type="Proteomes" id="UP001314229"/>
    </source>
</evidence>
<dbReference type="Proteomes" id="UP001314229">
    <property type="component" value="Unassembled WGS sequence"/>
</dbReference>
<sequence length="110" mass="11444">MVLALPTANRTVTTEKLCIMQITGREQLSAVLIVGVSVHVTSVLDVTMKTITNICSPLLKCVCVQDGEQFNSSGSINGINSFNSINTINSGINSRVEGLAAAAAAAACVY</sequence>
<comment type="caution">
    <text evidence="1">The sequence shown here is derived from an EMBL/GenBank/DDBJ whole genome shotgun (WGS) entry which is preliminary data.</text>
</comment>
<gene>
    <name evidence="1" type="ORF">FSCOSCO3_A006470</name>
</gene>
<evidence type="ECO:0000313" key="1">
    <source>
        <dbReference type="EMBL" id="CAK6977855.1"/>
    </source>
</evidence>
<protein>
    <submittedName>
        <fullName evidence="1">Uncharacterized protein</fullName>
    </submittedName>
</protein>
<reference evidence="1 2" key="1">
    <citation type="submission" date="2024-01" db="EMBL/GenBank/DDBJ databases">
        <authorList>
            <person name="Alioto T."/>
            <person name="Alioto T."/>
            <person name="Gomez Garrido J."/>
        </authorList>
    </citation>
    <scope>NUCLEOTIDE SEQUENCE [LARGE SCALE GENOMIC DNA]</scope>
</reference>